<evidence type="ECO:0000313" key="2">
    <source>
        <dbReference type="Proteomes" id="UP000050525"/>
    </source>
</evidence>
<comment type="caution">
    <text evidence="1">The sequence shown here is derived from an EMBL/GenBank/DDBJ whole genome shotgun (WGS) entry which is preliminary data.</text>
</comment>
<organism evidence="1 2">
    <name type="scientific">Alligator mississippiensis</name>
    <name type="common">American alligator</name>
    <dbReference type="NCBI Taxonomy" id="8496"/>
    <lineage>
        <taxon>Eukaryota</taxon>
        <taxon>Metazoa</taxon>
        <taxon>Chordata</taxon>
        <taxon>Craniata</taxon>
        <taxon>Vertebrata</taxon>
        <taxon>Euteleostomi</taxon>
        <taxon>Archelosauria</taxon>
        <taxon>Archosauria</taxon>
        <taxon>Crocodylia</taxon>
        <taxon>Alligatoridae</taxon>
        <taxon>Alligatorinae</taxon>
        <taxon>Alligator</taxon>
    </lineage>
</organism>
<dbReference type="EMBL" id="AKHW03003627">
    <property type="protein sequence ID" value="KYO33936.1"/>
    <property type="molecule type" value="Genomic_DNA"/>
</dbReference>
<keyword evidence="2" id="KW-1185">Reference proteome</keyword>
<evidence type="ECO:0000313" key="1">
    <source>
        <dbReference type="EMBL" id="KYO33936.1"/>
    </source>
</evidence>
<dbReference type="Proteomes" id="UP000050525">
    <property type="component" value="Unassembled WGS sequence"/>
</dbReference>
<gene>
    <name evidence="1" type="ORF">Y1Q_0024545</name>
</gene>
<name>A0A151NAY1_ALLMI</name>
<proteinExistence type="predicted"/>
<sequence length="147" mass="16790">MEPRHFVFSSWEVERSVVPWSVPDSTFVCGRPRHRSRDAGSRVVPQTPTEHWRHINHFGLILKTVGASTHAVNAIEYTPAQFEPEANINKGSEEIMHVKSLKAFLNKMKYMEKEAIAAVKKEEETGITSYYLLQTFDTVSFGHLSML</sequence>
<reference evidence="1 2" key="1">
    <citation type="journal article" date="2012" name="Genome Biol.">
        <title>Sequencing three crocodilian genomes to illuminate the evolution of archosaurs and amniotes.</title>
        <authorList>
            <person name="St John J.A."/>
            <person name="Braun E.L."/>
            <person name="Isberg S.R."/>
            <person name="Miles L.G."/>
            <person name="Chong A.Y."/>
            <person name="Gongora J."/>
            <person name="Dalzell P."/>
            <person name="Moran C."/>
            <person name="Bed'hom B."/>
            <person name="Abzhanov A."/>
            <person name="Burgess S.C."/>
            <person name="Cooksey A.M."/>
            <person name="Castoe T.A."/>
            <person name="Crawford N.G."/>
            <person name="Densmore L.D."/>
            <person name="Drew J.C."/>
            <person name="Edwards S.V."/>
            <person name="Faircloth B.C."/>
            <person name="Fujita M.K."/>
            <person name="Greenwold M.J."/>
            <person name="Hoffmann F.G."/>
            <person name="Howard J.M."/>
            <person name="Iguchi T."/>
            <person name="Janes D.E."/>
            <person name="Khan S.Y."/>
            <person name="Kohno S."/>
            <person name="de Koning A.J."/>
            <person name="Lance S.L."/>
            <person name="McCarthy F.M."/>
            <person name="McCormack J.E."/>
            <person name="Merchant M.E."/>
            <person name="Peterson D.G."/>
            <person name="Pollock D.D."/>
            <person name="Pourmand N."/>
            <person name="Raney B.J."/>
            <person name="Roessler K.A."/>
            <person name="Sanford J.R."/>
            <person name="Sawyer R.H."/>
            <person name="Schmidt C.J."/>
            <person name="Triplett E.W."/>
            <person name="Tuberville T.D."/>
            <person name="Venegas-Anaya M."/>
            <person name="Howard J.T."/>
            <person name="Jarvis E.D."/>
            <person name="Guillette L.J.Jr."/>
            <person name="Glenn T.C."/>
            <person name="Green R.E."/>
            <person name="Ray D.A."/>
        </authorList>
    </citation>
    <scope>NUCLEOTIDE SEQUENCE [LARGE SCALE GENOMIC DNA]</scope>
    <source>
        <strain evidence="1">KSC_2009_1</strain>
    </source>
</reference>
<dbReference type="AlphaFoldDB" id="A0A151NAY1"/>
<accession>A0A151NAY1</accession>
<protein>
    <submittedName>
        <fullName evidence="1">Uncharacterized protein</fullName>
    </submittedName>
</protein>